<evidence type="ECO:0000313" key="3">
    <source>
        <dbReference type="Proteomes" id="UP001341840"/>
    </source>
</evidence>
<dbReference type="Proteomes" id="UP001341840">
    <property type="component" value="Unassembled WGS sequence"/>
</dbReference>
<dbReference type="EMBL" id="JASCZI010212169">
    <property type="protein sequence ID" value="MED6198604.1"/>
    <property type="molecule type" value="Genomic_DNA"/>
</dbReference>
<feature type="region of interest" description="Disordered" evidence="1">
    <location>
        <begin position="66"/>
        <end position="96"/>
    </location>
</feature>
<evidence type="ECO:0000256" key="1">
    <source>
        <dbReference type="SAM" id="MobiDB-lite"/>
    </source>
</evidence>
<name>A0ABU6XKL5_9FABA</name>
<keyword evidence="3" id="KW-1185">Reference proteome</keyword>
<reference evidence="2 3" key="1">
    <citation type="journal article" date="2023" name="Plants (Basel)">
        <title>Bridging the Gap: Combining Genomics and Transcriptomics Approaches to Understand Stylosanthes scabra, an Orphan Legume from the Brazilian Caatinga.</title>
        <authorList>
            <person name="Ferreira-Neto J.R.C."/>
            <person name="da Silva M.D."/>
            <person name="Binneck E."/>
            <person name="de Melo N.F."/>
            <person name="da Silva R.H."/>
            <person name="de Melo A.L.T.M."/>
            <person name="Pandolfi V."/>
            <person name="Bustamante F.O."/>
            <person name="Brasileiro-Vidal A.C."/>
            <person name="Benko-Iseppon A.M."/>
        </authorList>
    </citation>
    <scope>NUCLEOTIDE SEQUENCE [LARGE SCALE GENOMIC DNA]</scope>
    <source>
        <tissue evidence="2">Leaves</tissue>
    </source>
</reference>
<gene>
    <name evidence="2" type="ORF">PIB30_068008</name>
</gene>
<sequence length="128" mass="14498">MCQATEDNEGNELKEDQFEWDIGIANEVKELKGYGKIGNCNEKVTDFLANQDALDAPNPFLIITRSSQKFPKPKPSQDLNTAQQPQPQPQPQTVPYPYKVNTLDLTKLTNKTSPFFQVLGFLIQVERN</sequence>
<evidence type="ECO:0000313" key="2">
    <source>
        <dbReference type="EMBL" id="MED6198604.1"/>
    </source>
</evidence>
<protein>
    <submittedName>
        <fullName evidence="2">Uncharacterized protein</fullName>
    </submittedName>
</protein>
<accession>A0ABU6XKL5</accession>
<organism evidence="2 3">
    <name type="scientific">Stylosanthes scabra</name>
    <dbReference type="NCBI Taxonomy" id="79078"/>
    <lineage>
        <taxon>Eukaryota</taxon>
        <taxon>Viridiplantae</taxon>
        <taxon>Streptophyta</taxon>
        <taxon>Embryophyta</taxon>
        <taxon>Tracheophyta</taxon>
        <taxon>Spermatophyta</taxon>
        <taxon>Magnoliopsida</taxon>
        <taxon>eudicotyledons</taxon>
        <taxon>Gunneridae</taxon>
        <taxon>Pentapetalae</taxon>
        <taxon>rosids</taxon>
        <taxon>fabids</taxon>
        <taxon>Fabales</taxon>
        <taxon>Fabaceae</taxon>
        <taxon>Papilionoideae</taxon>
        <taxon>50 kb inversion clade</taxon>
        <taxon>dalbergioids sensu lato</taxon>
        <taxon>Dalbergieae</taxon>
        <taxon>Pterocarpus clade</taxon>
        <taxon>Stylosanthes</taxon>
    </lineage>
</organism>
<comment type="caution">
    <text evidence="2">The sequence shown here is derived from an EMBL/GenBank/DDBJ whole genome shotgun (WGS) entry which is preliminary data.</text>
</comment>
<proteinExistence type="predicted"/>